<evidence type="ECO:0000256" key="5">
    <source>
        <dbReference type="ARBA" id="ARBA00023251"/>
    </source>
</evidence>
<evidence type="ECO:0000256" key="3">
    <source>
        <dbReference type="ARBA" id="ARBA00022989"/>
    </source>
</evidence>
<keyword evidence="9" id="KW-1185">Reference proteome</keyword>
<dbReference type="InterPro" id="IPR000412">
    <property type="entry name" value="ABC_2_transport"/>
</dbReference>
<name>A0ABP9H4N8_9ACTN</name>
<evidence type="ECO:0000256" key="6">
    <source>
        <dbReference type="RuleBase" id="RU361157"/>
    </source>
</evidence>
<dbReference type="PANTHER" id="PTHR43229:SF2">
    <property type="entry name" value="NODULATION PROTEIN J"/>
    <property type="match status" value="1"/>
</dbReference>
<organism evidence="8 9">
    <name type="scientific">Yinghuangia aomiensis</name>
    <dbReference type="NCBI Taxonomy" id="676205"/>
    <lineage>
        <taxon>Bacteria</taxon>
        <taxon>Bacillati</taxon>
        <taxon>Actinomycetota</taxon>
        <taxon>Actinomycetes</taxon>
        <taxon>Kitasatosporales</taxon>
        <taxon>Streptomycetaceae</taxon>
        <taxon>Yinghuangia</taxon>
    </lineage>
</organism>
<dbReference type="InterPro" id="IPR047817">
    <property type="entry name" value="ABC2_TM_bact-type"/>
</dbReference>
<feature type="domain" description="ABC transmembrane type-2" evidence="7">
    <location>
        <begin position="55"/>
        <end position="283"/>
    </location>
</feature>
<feature type="transmembrane region" description="Helical" evidence="6">
    <location>
        <begin position="169"/>
        <end position="192"/>
    </location>
</feature>
<evidence type="ECO:0000313" key="9">
    <source>
        <dbReference type="Proteomes" id="UP001500466"/>
    </source>
</evidence>
<keyword evidence="2 6" id="KW-0812">Transmembrane</keyword>
<evidence type="ECO:0000256" key="1">
    <source>
        <dbReference type="ARBA" id="ARBA00004141"/>
    </source>
</evidence>
<feature type="transmembrane region" description="Helical" evidence="6">
    <location>
        <begin position="57"/>
        <end position="80"/>
    </location>
</feature>
<dbReference type="InterPro" id="IPR013525">
    <property type="entry name" value="ABC2_TM"/>
</dbReference>
<protein>
    <recommendedName>
        <fullName evidence="6">Transport permease protein</fullName>
    </recommendedName>
</protein>
<dbReference type="PIRSF" id="PIRSF006648">
    <property type="entry name" value="DrrB"/>
    <property type="match status" value="1"/>
</dbReference>
<keyword evidence="4 6" id="KW-0472">Membrane</keyword>
<feature type="transmembrane region" description="Helical" evidence="6">
    <location>
        <begin position="199"/>
        <end position="219"/>
    </location>
</feature>
<feature type="transmembrane region" description="Helical" evidence="6">
    <location>
        <begin position="86"/>
        <end position="106"/>
    </location>
</feature>
<sequence length="284" mass="29341">MSMATPAEATRHAASGSDPIDVLLAEGRGSRRAGALTASAAFGIRALLKLKHDPKQLVDSAAIPILFTVLFTYLFGGAISGSTGDYLTLLLPGVLSMSIAVVTMYGGARLAQDVRSGAFERVRGLPVWRGAFVFGGLLSDAARYLFASAIVVGLGLAMGYRPEGGAPGVLAAVALVVSFGLALSLVWAVLALVVRDPAVVIGIANAVLMPLSFASNVFVQPRTMPGWLRTFVDVNPLSHLATAARALMNDTGGAGSAVFWSVTATAVIALVCGPVSLRLYGRQD</sequence>
<dbReference type="RefSeq" id="WP_345675684.1">
    <property type="nucleotide sequence ID" value="NZ_BAABHS010000008.1"/>
</dbReference>
<dbReference type="PANTHER" id="PTHR43229">
    <property type="entry name" value="NODULATION PROTEIN J"/>
    <property type="match status" value="1"/>
</dbReference>
<dbReference type="PROSITE" id="PS51012">
    <property type="entry name" value="ABC_TM2"/>
    <property type="match status" value="1"/>
</dbReference>
<comment type="subcellular location">
    <subcellularLocation>
        <location evidence="6">Cell membrane</location>
        <topology evidence="6">Multi-pass membrane protein</topology>
    </subcellularLocation>
    <subcellularLocation>
        <location evidence="1">Membrane</location>
        <topology evidence="1">Multi-pass membrane protein</topology>
    </subcellularLocation>
</comment>
<evidence type="ECO:0000313" key="8">
    <source>
        <dbReference type="EMBL" id="GAA4962082.1"/>
    </source>
</evidence>
<feature type="transmembrane region" description="Helical" evidence="6">
    <location>
        <begin position="257"/>
        <end position="280"/>
    </location>
</feature>
<evidence type="ECO:0000256" key="2">
    <source>
        <dbReference type="ARBA" id="ARBA00022692"/>
    </source>
</evidence>
<comment type="similarity">
    <text evidence="6">Belongs to the ABC-2 integral membrane protein family.</text>
</comment>
<proteinExistence type="inferred from homology"/>
<dbReference type="Proteomes" id="UP001500466">
    <property type="component" value="Unassembled WGS sequence"/>
</dbReference>
<feature type="transmembrane region" description="Helical" evidence="6">
    <location>
        <begin position="127"/>
        <end position="157"/>
    </location>
</feature>
<dbReference type="Pfam" id="PF01061">
    <property type="entry name" value="ABC2_membrane"/>
    <property type="match status" value="1"/>
</dbReference>
<reference evidence="9" key="1">
    <citation type="journal article" date="2019" name="Int. J. Syst. Evol. Microbiol.">
        <title>The Global Catalogue of Microorganisms (GCM) 10K type strain sequencing project: providing services to taxonomists for standard genome sequencing and annotation.</title>
        <authorList>
            <consortium name="The Broad Institute Genomics Platform"/>
            <consortium name="The Broad Institute Genome Sequencing Center for Infectious Disease"/>
            <person name="Wu L."/>
            <person name="Ma J."/>
        </authorList>
    </citation>
    <scope>NUCLEOTIDE SEQUENCE [LARGE SCALE GENOMIC DNA]</scope>
    <source>
        <strain evidence="9">JCM 17986</strain>
    </source>
</reference>
<keyword evidence="6" id="KW-0813">Transport</keyword>
<keyword evidence="3 6" id="KW-1133">Transmembrane helix</keyword>
<evidence type="ECO:0000259" key="7">
    <source>
        <dbReference type="PROSITE" id="PS51012"/>
    </source>
</evidence>
<accession>A0ABP9H4N8</accession>
<gene>
    <name evidence="8" type="ORF">GCM10023205_27230</name>
</gene>
<dbReference type="InterPro" id="IPR051784">
    <property type="entry name" value="Nod_factor_ABC_transporter"/>
</dbReference>
<keyword evidence="5" id="KW-0046">Antibiotic resistance</keyword>
<comment type="caution">
    <text evidence="8">The sequence shown here is derived from an EMBL/GenBank/DDBJ whole genome shotgun (WGS) entry which is preliminary data.</text>
</comment>
<dbReference type="EMBL" id="BAABHS010000008">
    <property type="protein sequence ID" value="GAA4962082.1"/>
    <property type="molecule type" value="Genomic_DNA"/>
</dbReference>
<evidence type="ECO:0000256" key="4">
    <source>
        <dbReference type="ARBA" id="ARBA00023136"/>
    </source>
</evidence>
<keyword evidence="6" id="KW-1003">Cell membrane</keyword>